<feature type="transmembrane region" description="Helical" evidence="2">
    <location>
        <begin position="37"/>
        <end position="56"/>
    </location>
</feature>
<keyword evidence="2" id="KW-0472">Membrane</keyword>
<protein>
    <recommendedName>
        <fullName evidence="3">CBM6 domain-containing protein</fullName>
    </recommendedName>
</protein>
<keyword evidence="2" id="KW-0812">Transmembrane</keyword>
<dbReference type="PROSITE" id="PS51175">
    <property type="entry name" value="CBM6"/>
    <property type="match status" value="1"/>
</dbReference>
<evidence type="ECO:0000313" key="4">
    <source>
        <dbReference type="EMBL" id="GFJ92715.1"/>
    </source>
</evidence>
<dbReference type="SUPFAM" id="SSF49785">
    <property type="entry name" value="Galactose-binding domain-like"/>
    <property type="match status" value="1"/>
</dbReference>
<dbReference type="Gene3D" id="2.60.120.260">
    <property type="entry name" value="Galactose-binding domain-like"/>
    <property type="match status" value="1"/>
</dbReference>
<evidence type="ECO:0000313" key="5">
    <source>
        <dbReference type="Proteomes" id="UP000482960"/>
    </source>
</evidence>
<dbReference type="CDD" id="cd04081">
    <property type="entry name" value="CBM35_galactosidase-like"/>
    <property type="match status" value="1"/>
</dbReference>
<evidence type="ECO:0000256" key="1">
    <source>
        <dbReference type="SAM" id="MobiDB-lite"/>
    </source>
</evidence>
<accession>A0A6V8LJB9</accession>
<dbReference type="GO" id="GO:0030246">
    <property type="term" value="F:carbohydrate binding"/>
    <property type="evidence" value="ECO:0007669"/>
    <property type="project" value="InterPro"/>
</dbReference>
<dbReference type="RefSeq" id="WP_173079527.1">
    <property type="nucleotide sequence ID" value="NZ_BAABJB010000011.1"/>
</dbReference>
<dbReference type="InterPro" id="IPR008979">
    <property type="entry name" value="Galactose-bd-like_sf"/>
</dbReference>
<dbReference type="InterPro" id="IPR005084">
    <property type="entry name" value="CBM6"/>
</dbReference>
<gene>
    <name evidence="4" type="ORF">Prum_063570</name>
</gene>
<keyword evidence="5" id="KW-1185">Reference proteome</keyword>
<evidence type="ECO:0000256" key="2">
    <source>
        <dbReference type="SAM" id="Phobius"/>
    </source>
</evidence>
<evidence type="ECO:0000259" key="3">
    <source>
        <dbReference type="PROSITE" id="PS51175"/>
    </source>
</evidence>
<sequence length="253" mass="26460">MGGGRAAALAAEISRYVYQGRRRVGEFISPRQRQARIATITVGVVALLLVVIVAAISPDGEEPAGQGLALPTEQPPPAEATAAEGLGSATPGEPGTTAPATPSRTPRRSTAPAIPPPPRTPAGPTTTYYEAEDALLIGAAEVSNMPEASGGQIVHDLGTDQYGRSGQISFTRVTVPIATRYALTVFYVSGENRYALLSVNNGPAYQLGFPSNGGWDRVGRQTFTISLNAGQNSLTFSNPYGWAPRLDRISILG</sequence>
<keyword evidence="2" id="KW-1133">Transmembrane helix</keyword>
<proteinExistence type="predicted"/>
<name>A0A6V8LJB9_9ACTN</name>
<dbReference type="AlphaFoldDB" id="A0A6V8LJB9"/>
<reference evidence="4 5" key="1">
    <citation type="submission" date="2020-03" db="EMBL/GenBank/DDBJ databases">
        <title>Whole genome shotgun sequence of Phytohabitans rumicis NBRC 108638.</title>
        <authorList>
            <person name="Komaki H."/>
            <person name="Tamura T."/>
        </authorList>
    </citation>
    <scope>NUCLEOTIDE SEQUENCE [LARGE SCALE GENOMIC DNA]</scope>
    <source>
        <strain evidence="4 5">NBRC 108638</strain>
    </source>
</reference>
<feature type="region of interest" description="Disordered" evidence="1">
    <location>
        <begin position="62"/>
        <end position="126"/>
    </location>
</feature>
<organism evidence="4 5">
    <name type="scientific">Phytohabitans rumicis</name>
    <dbReference type="NCBI Taxonomy" id="1076125"/>
    <lineage>
        <taxon>Bacteria</taxon>
        <taxon>Bacillati</taxon>
        <taxon>Actinomycetota</taxon>
        <taxon>Actinomycetes</taxon>
        <taxon>Micromonosporales</taxon>
        <taxon>Micromonosporaceae</taxon>
    </lineage>
</organism>
<feature type="domain" description="CBM6" evidence="3">
    <location>
        <begin position="127"/>
        <end position="252"/>
    </location>
</feature>
<feature type="compositionally biased region" description="Low complexity" evidence="1">
    <location>
        <begin position="79"/>
        <end position="112"/>
    </location>
</feature>
<dbReference type="Proteomes" id="UP000482960">
    <property type="component" value="Unassembled WGS sequence"/>
</dbReference>
<comment type="caution">
    <text evidence="4">The sequence shown here is derived from an EMBL/GenBank/DDBJ whole genome shotgun (WGS) entry which is preliminary data.</text>
</comment>
<dbReference type="EMBL" id="BLPG01000001">
    <property type="protein sequence ID" value="GFJ92715.1"/>
    <property type="molecule type" value="Genomic_DNA"/>
</dbReference>
<reference evidence="4 5" key="2">
    <citation type="submission" date="2020-03" db="EMBL/GenBank/DDBJ databases">
        <authorList>
            <person name="Ichikawa N."/>
            <person name="Kimura A."/>
            <person name="Kitahashi Y."/>
            <person name="Uohara A."/>
        </authorList>
    </citation>
    <scope>NUCLEOTIDE SEQUENCE [LARGE SCALE GENOMIC DNA]</scope>
    <source>
        <strain evidence="4 5">NBRC 108638</strain>
    </source>
</reference>